<gene>
    <name evidence="2" type="ORF">GCM10010123_12080</name>
</gene>
<accession>A0A8J3F807</accession>
<evidence type="ECO:0000256" key="1">
    <source>
        <dbReference type="SAM" id="SignalP"/>
    </source>
</evidence>
<reference evidence="2" key="2">
    <citation type="submission" date="2020-09" db="EMBL/GenBank/DDBJ databases">
        <authorList>
            <person name="Sun Q."/>
            <person name="Ohkuma M."/>
        </authorList>
    </citation>
    <scope>NUCLEOTIDE SEQUENCE</scope>
    <source>
        <strain evidence="2">JCM 3090</strain>
    </source>
</reference>
<dbReference type="PROSITE" id="PS51257">
    <property type="entry name" value="PROKAR_LIPOPROTEIN"/>
    <property type="match status" value="1"/>
</dbReference>
<feature type="chain" id="PRO_5038821750" description="Secreted protein" evidence="1">
    <location>
        <begin position="18"/>
        <end position="139"/>
    </location>
</feature>
<dbReference type="EMBL" id="BMQB01000002">
    <property type="protein sequence ID" value="GGJ83971.1"/>
    <property type="molecule type" value="Genomic_DNA"/>
</dbReference>
<evidence type="ECO:0000313" key="2">
    <source>
        <dbReference type="EMBL" id="GGJ83971.1"/>
    </source>
</evidence>
<feature type="signal peptide" evidence="1">
    <location>
        <begin position="1"/>
        <end position="17"/>
    </location>
</feature>
<dbReference type="Proteomes" id="UP000649739">
    <property type="component" value="Unassembled WGS sequence"/>
</dbReference>
<sequence length="139" mass="14021">MSARPLLCAAAALAVLAAAGCTGGDAPARPAADGGRVTDGSVRGGDVVGAAAALEDVRCAADGAGRWSLRGRIANGDREEHRYTVTASVVRSRGYTVLGARDVRVTVPGGGERGVVARHFATHRGEGLQCVTRTVRAAG</sequence>
<keyword evidence="3" id="KW-1185">Reference proteome</keyword>
<keyword evidence="1" id="KW-0732">Signal</keyword>
<evidence type="ECO:0000313" key="3">
    <source>
        <dbReference type="Proteomes" id="UP000649739"/>
    </source>
</evidence>
<reference evidence="2" key="1">
    <citation type="journal article" date="2014" name="Int. J. Syst. Evol. Microbiol.">
        <title>Complete genome sequence of Corynebacterium casei LMG S-19264T (=DSM 44701T), isolated from a smear-ripened cheese.</title>
        <authorList>
            <consortium name="US DOE Joint Genome Institute (JGI-PGF)"/>
            <person name="Walter F."/>
            <person name="Albersmeier A."/>
            <person name="Kalinowski J."/>
            <person name="Ruckert C."/>
        </authorList>
    </citation>
    <scope>NUCLEOTIDE SEQUENCE</scope>
    <source>
        <strain evidence="2">JCM 3090</strain>
    </source>
</reference>
<name>A0A8J3F807_9ACTN</name>
<evidence type="ECO:0008006" key="4">
    <source>
        <dbReference type="Google" id="ProtNLM"/>
    </source>
</evidence>
<organism evidence="2 3">
    <name type="scientific">Pilimelia anulata</name>
    <dbReference type="NCBI Taxonomy" id="53371"/>
    <lineage>
        <taxon>Bacteria</taxon>
        <taxon>Bacillati</taxon>
        <taxon>Actinomycetota</taxon>
        <taxon>Actinomycetes</taxon>
        <taxon>Micromonosporales</taxon>
        <taxon>Micromonosporaceae</taxon>
        <taxon>Pilimelia</taxon>
    </lineage>
</organism>
<dbReference type="RefSeq" id="WP_189169040.1">
    <property type="nucleotide sequence ID" value="NZ_BMQB01000002.1"/>
</dbReference>
<comment type="caution">
    <text evidence="2">The sequence shown here is derived from an EMBL/GenBank/DDBJ whole genome shotgun (WGS) entry which is preliminary data.</text>
</comment>
<protein>
    <recommendedName>
        <fullName evidence="4">Secreted protein</fullName>
    </recommendedName>
</protein>
<proteinExistence type="predicted"/>
<dbReference type="AlphaFoldDB" id="A0A8J3F807"/>